<dbReference type="AlphaFoldDB" id="A0A133Y218"/>
<accession>A0A133Y218</accession>
<dbReference type="EMBL" id="LSCQ01000029">
    <property type="protein sequence ID" value="KXB37252.1"/>
    <property type="molecule type" value="Genomic_DNA"/>
</dbReference>
<dbReference type="STRING" id="87541.AWM71_03990"/>
<feature type="coiled-coil region" evidence="1">
    <location>
        <begin position="180"/>
        <end position="235"/>
    </location>
</feature>
<dbReference type="PATRIC" id="fig|87541.4.peg.645"/>
<name>A0A133Y218_9LACT</name>
<dbReference type="Proteomes" id="UP000070422">
    <property type="component" value="Unassembled WGS sequence"/>
</dbReference>
<keyword evidence="3" id="KW-0472">Membrane</keyword>
<sequence>MHFIGDHSTIKLTIEKGEENMKKKRLNWKAILITVISIGIVISSGVYAIVQKQEINQEKTDGTFERVQAQIDGLYYDQGKVFLKENLQSSEIEDCEKSIEGLNKYASARKEMKKQLKQVKDRFDIQKVVNDCFEKDEGKNPLNGITLQKYVLVTKALKTSDVEKITKDFEKDLKTDDGFYQTMNKLLDEAKRQLKIYAELEDKIQALKKNTSLNYDDVNDKVEDLKAEVEKEENPFFKSRLLERLSEAPEEIVNAITARKEEEARKKHASEQELERIRKRGEEERRRADEERRRLQEEQKRLAAEARRQNEINEAEQRRAEQERKEREERERQEKEQQEKQRQEESIKQEESKKLEESQKQEESKRLKASQEQASSQAASSQASSSQSSKANSQGGNSQSGSTSGPQSTNNITNTVTGGTGTATVTPSTTGNVGPKTNGK</sequence>
<feature type="region of interest" description="Disordered" evidence="2">
    <location>
        <begin position="282"/>
        <end position="440"/>
    </location>
</feature>
<organism evidence="4 5">
    <name type="scientific">Aerococcus christensenii</name>
    <dbReference type="NCBI Taxonomy" id="87541"/>
    <lineage>
        <taxon>Bacteria</taxon>
        <taxon>Bacillati</taxon>
        <taxon>Bacillota</taxon>
        <taxon>Bacilli</taxon>
        <taxon>Lactobacillales</taxon>
        <taxon>Aerococcaceae</taxon>
        <taxon>Aerococcus</taxon>
    </lineage>
</organism>
<feature type="compositionally biased region" description="Basic and acidic residues" evidence="2">
    <location>
        <begin position="282"/>
        <end position="366"/>
    </location>
</feature>
<feature type="transmembrane region" description="Helical" evidence="3">
    <location>
        <begin position="30"/>
        <end position="50"/>
    </location>
</feature>
<evidence type="ECO:0000256" key="3">
    <source>
        <dbReference type="SAM" id="Phobius"/>
    </source>
</evidence>
<evidence type="ECO:0000256" key="2">
    <source>
        <dbReference type="SAM" id="MobiDB-lite"/>
    </source>
</evidence>
<evidence type="ECO:0000256" key="1">
    <source>
        <dbReference type="SAM" id="Coils"/>
    </source>
</evidence>
<keyword evidence="3" id="KW-1133">Transmembrane helix</keyword>
<proteinExistence type="predicted"/>
<keyword evidence="3" id="KW-0812">Transmembrane</keyword>
<reference evidence="4 5" key="1">
    <citation type="submission" date="2016-01" db="EMBL/GenBank/DDBJ databases">
        <authorList>
            <person name="Oliw E.H."/>
        </authorList>
    </citation>
    <scope>NUCLEOTIDE SEQUENCE [LARGE SCALE GENOMIC DNA]</scope>
    <source>
        <strain evidence="4 5">KA00635</strain>
    </source>
</reference>
<comment type="caution">
    <text evidence="4">The sequence shown here is derived from an EMBL/GenBank/DDBJ whole genome shotgun (WGS) entry which is preliminary data.</text>
</comment>
<feature type="compositionally biased region" description="Low complexity" evidence="2">
    <location>
        <begin position="370"/>
        <end position="433"/>
    </location>
</feature>
<evidence type="ECO:0000313" key="5">
    <source>
        <dbReference type="Proteomes" id="UP000070422"/>
    </source>
</evidence>
<gene>
    <name evidence="4" type="ORF">HMPREF3187_00644</name>
</gene>
<evidence type="ECO:0000313" key="4">
    <source>
        <dbReference type="EMBL" id="KXB37252.1"/>
    </source>
</evidence>
<evidence type="ECO:0008006" key="6">
    <source>
        <dbReference type="Google" id="ProtNLM"/>
    </source>
</evidence>
<protein>
    <recommendedName>
        <fullName evidence="6">MapZ extracellular domain-containing protein</fullName>
    </recommendedName>
</protein>
<keyword evidence="1" id="KW-0175">Coiled coil</keyword>